<organism evidence="8 9">
    <name type="scientific">Naematelia encephala</name>
    <dbReference type="NCBI Taxonomy" id="71784"/>
    <lineage>
        <taxon>Eukaryota</taxon>
        <taxon>Fungi</taxon>
        <taxon>Dikarya</taxon>
        <taxon>Basidiomycota</taxon>
        <taxon>Agaricomycotina</taxon>
        <taxon>Tremellomycetes</taxon>
        <taxon>Tremellales</taxon>
        <taxon>Naemateliaceae</taxon>
        <taxon>Naematelia</taxon>
    </lineage>
</organism>
<evidence type="ECO:0000259" key="7">
    <source>
        <dbReference type="Pfam" id="PF02668"/>
    </source>
</evidence>
<dbReference type="GO" id="GO:0005737">
    <property type="term" value="C:cytoplasm"/>
    <property type="evidence" value="ECO:0007669"/>
    <property type="project" value="TreeGrafter"/>
</dbReference>
<dbReference type="STRING" id="71784.A0A1Y2AWX8"/>
<dbReference type="InterPro" id="IPR003819">
    <property type="entry name" value="TauD/TfdA-like"/>
</dbReference>
<comment type="caution">
    <text evidence="8">The sequence shown here is derived from an EMBL/GenBank/DDBJ whole genome shotgun (WGS) entry which is preliminary data.</text>
</comment>
<dbReference type="AlphaFoldDB" id="A0A1Y2AWX8"/>
<feature type="compositionally biased region" description="Polar residues" evidence="6">
    <location>
        <begin position="7"/>
        <end position="21"/>
    </location>
</feature>
<evidence type="ECO:0000256" key="4">
    <source>
        <dbReference type="ARBA" id="ARBA00023002"/>
    </source>
</evidence>
<evidence type="ECO:0000256" key="3">
    <source>
        <dbReference type="ARBA" id="ARBA00022964"/>
    </source>
</evidence>
<evidence type="ECO:0000256" key="2">
    <source>
        <dbReference type="ARBA" id="ARBA00022723"/>
    </source>
</evidence>
<gene>
    <name evidence="8" type="ORF">BCR39DRAFT_539130</name>
</gene>
<dbReference type="Pfam" id="PF02668">
    <property type="entry name" value="TauD"/>
    <property type="match status" value="1"/>
</dbReference>
<dbReference type="OrthoDB" id="10257314at2759"/>
<keyword evidence="2" id="KW-0479">Metal-binding</keyword>
<evidence type="ECO:0000256" key="5">
    <source>
        <dbReference type="ARBA" id="ARBA00023004"/>
    </source>
</evidence>
<dbReference type="GO" id="GO:0046872">
    <property type="term" value="F:metal ion binding"/>
    <property type="evidence" value="ECO:0007669"/>
    <property type="project" value="UniProtKB-KW"/>
</dbReference>
<dbReference type="GO" id="GO:0016706">
    <property type="term" value="F:2-oxoglutarate-dependent dioxygenase activity"/>
    <property type="evidence" value="ECO:0007669"/>
    <property type="project" value="TreeGrafter"/>
</dbReference>
<dbReference type="InterPro" id="IPR042098">
    <property type="entry name" value="TauD-like_sf"/>
</dbReference>
<reference evidence="8 9" key="1">
    <citation type="submission" date="2016-07" db="EMBL/GenBank/DDBJ databases">
        <title>Pervasive Adenine N6-methylation of Active Genes in Fungi.</title>
        <authorList>
            <consortium name="DOE Joint Genome Institute"/>
            <person name="Mondo S.J."/>
            <person name="Dannebaum R.O."/>
            <person name="Kuo R.C."/>
            <person name="Labutti K."/>
            <person name="Haridas S."/>
            <person name="Kuo A."/>
            <person name="Salamov A."/>
            <person name="Ahrendt S.R."/>
            <person name="Lipzen A."/>
            <person name="Sullivan W."/>
            <person name="Andreopoulos W.B."/>
            <person name="Clum A."/>
            <person name="Lindquist E."/>
            <person name="Daum C."/>
            <person name="Ramamoorthy G.K."/>
            <person name="Gryganskyi A."/>
            <person name="Culley D."/>
            <person name="Magnuson J.K."/>
            <person name="James T.Y."/>
            <person name="O'Malley M.A."/>
            <person name="Stajich J.E."/>
            <person name="Spatafora J.W."/>
            <person name="Visel A."/>
            <person name="Grigoriev I.V."/>
        </authorList>
    </citation>
    <scope>NUCLEOTIDE SEQUENCE [LARGE SCALE GENOMIC DNA]</scope>
    <source>
        <strain evidence="8 9">68-887.2</strain>
    </source>
</reference>
<feature type="region of interest" description="Disordered" evidence="6">
    <location>
        <begin position="1"/>
        <end position="42"/>
    </location>
</feature>
<evidence type="ECO:0000313" key="8">
    <source>
        <dbReference type="EMBL" id="ORY27079.1"/>
    </source>
</evidence>
<protein>
    <recommendedName>
        <fullName evidence="7">TauD/TfdA-like domain-containing protein</fullName>
    </recommendedName>
</protein>
<dbReference type="EMBL" id="MCFC01000041">
    <property type="protein sequence ID" value="ORY27079.1"/>
    <property type="molecule type" value="Genomic_DNA"/>
</dbReference>
<dbReference type="InParanoid" id="A0A1Y2AWX8"/>
<proteinExistence type="inferred from homology"/>
<evidence type="ECO:0000313" key="9">
    <source>
        <dbReference type="Proteomes" id="UP000193986"/>
    </source>
</evidence>
<dbReference type="PANTHER" id="PTHR30468">
    <property type="entry name" value="ALPHA-KETOGLUTARATE-DEPENDENT SULFONATE DIOXYGENASE"/>
    <property type="match status" value="1"/>
</dbReference>
<evidence type="ECO:0000256" key="1">
    <source>
        <dbReference type="ARBA" id="ARBA00005896"/>
    </source>
</evidence>
<comment type="similarity">
    <text evidence="1">Belongs to the TfdA dioxygenase family.</text>
</comment>
<dbReference type="Proteomes" id="UP000193986">
    <property type="component" value="Unassembled WGS sequence"/>
</dbReference>
<evidence type="ECO:0000256" key="6">
    <source>
        <dbReference type="SAM" id="MobiDB-lite"/>
    </source>
</evidence>
<keyword evidence="4" id="KW-0560">Oxidoreductase</keyword>
<feature type="domain" description="TauD/TfdA-like" evidence="7">
    <location>
        <begin position="58"/>
        <end position="347"/>
    </location>
</feature>
<keyword evidence="9" id="KW-1185">Reference proteome</keyword>
<name>A0A1Y2AWX8_9TREE</name>
<keyword evidence="5" id="KW-0408">Iron</keyword>
<dbReference type="Gene3D" id="3.60.130.10">
    <property type="entry name" value="Clavaminate synthase-like"/>
    <property type="match status" value="1"/>
</dbReference>
<dbReference type="SUPFAM" id="SSF51197">
    <property type="entry name" value="Clavaminate synthase-like"/>
    <property type="match status" value="1"/>
</dbReference>
<sequence length="380" mass="42528">MAPIAVSTETYTSTPAEQSRTLKLRGPSPPERVSSPGRNTLPGPLAYTGLLDKYPHFESTPAIGREFTGDLQLSALLNAPNADALLRDLAVLVSRRGVCFFRGQDLSPEDMMVLARRLGELSGRPKASNMCIHPVSEYTPELVDQPKPQVISASRQNKGGGIRRVHDDVSRWASVAWHSDVSFEKVPADYSMLKINQLPETGGDTIWVDCYGILEKMSPSFLEYLETLKCTHDANFFHAEAEKMGLKVRDDIERGNPLNKGTDLSASHPVIRTNPVTGWKALFVNRGFSKRIDGVTKDESDMIMNYINQIGMHNFDHQVRFRWEKGSIALWDNRSTWHSATFDYDEERCGDRASGLGEVPFYDPNSELKSHGLKREGVKF</sequence>
<dbReference type="PANTHER" id="PTHR30468:SF20">
    <property type="entry name" value="TAUD_TFDA-LIKE DOMAIN-CONTAINING PROTEIN-RELATED"/>
    <property type="match status" value="1"/>
</dbReference>
<accession>A0A1Y2AWX8</accession>
<dbReference type="InterPro" id="IPR051323">
    <property type="entry name" value="AtsK-like"/>
</dbReference>
<keyword evidence="3" id="KW-0223">Dioxygenase</keyword>